<protein>
    <submittedName>
        <fullName evidence="1">Uncharacterized protein</fullName>
    </submittedName>
</protein>
<proteinExistence type="predicted"/>
<sequence>MNLGIEDFFNYVKSCPLLYAFCDFPNPFYPKQVCELYYSCFVDSSAQTISSTIGDGESRKSMYVPYPCFLGLILACDEDGYNIKHEHIIPIPAFSSKIIIVAPSVDANDEEEVDDEEDELATNKGEASFQGLNYLLRLKKHIRFSSTSSSTPSADDIVQHGSTASQVEIVDPLIQDVISPRSLSPSLQATTFPPMPTPLQIASFD</sequence>
<dbReference type="AlphaFoldDB" id="A0AA36EMQ1"/>
<evidence type="ECO:0000313" key="2">
    <source>
        <dbReference type="Proteomes" id="UP001177003"/>
    </source>
</evidence>
<name>A0AA36EMQ1_LACSI</name>
<reference evidence="1" key="1">
    <citation type="submission" date="2023-04" db="EMBL/GenBank/DDBJ databases">
        <authorList>
            <person name="Vijverberg K."/>
            <person name="Xiong W."/>
            <person name="Schranz E."/>
        </authorList>
    </citation>
    <scope>NUCLEOTIDE SEQUENCE</scope>
</reference>
<dbReference type="Proteomes" id="UP001177003">
    <property type="component" value="Chromosome 9"/>
</dbReference>
<organism evidence="1 2">
    <name type="scientific">Lactuca saligna</name>
    <name type="common">Willowleaf lettuce</name>
    <dbReference type="NCBI Taxonomy" id="75948"/>
    <lineage>
        <taxon>Eukaryota</taxon>
        <taxon>Viridiplantae</taxon>
        <taxon>Streptophyta</taxon>
        <taxon>Embryophyta</taxon>
        <taxon>Tracheophyta</taxon>
        <taxon>Spermatophyta</taxon>
        <taxon>Magnoliopsida</taxon>
        <taxon>eudicotyledons</taxon>
        <taxon>Gunneridae</taxon>
        <taxon>Pentapetalae</taxon>
        <taxon>asterids</taxon>
        <taxon>campanulids</taxon>
        <taxon>Asterales</taxon>
        <taxon>Asteraceae</taxon>
        <taxon>Cichorioideae</taxon>
        <taxon>Cichorieae</taxon>
        <taxon>Lactucinae</taxon>
        <taxon>Lactuca</taxon>
    </lineage>
</organism>
<accession>A0AA36EMQ1</accession>
<keyword evidence="2" id="KW-1185">Reference proteome</keyword>
<evidence type="ECO:0000313" key="1">
    <source>
        <dbReference type="EMBL" id="CAI9302981.1"/>
    </source>
</evidence>
<gene>
    <name evidence="1" type="ORF">LSALG_LOCUS41444</name>
</gene>
<dbReference type="EMBL" id="OX465085">
    <property type="protein sequence ID" value="CAI9302981.1"/>
    <property type="molecule type" value="Genomic_DNA"/>
</dbReference>